<dbReference type="PROSITE" id="PS51192">
    <property type="entry name" value="HELICASE_ATP_BIND_1"/>
    <property type="match status" value="1"/>
</dbReference>
<dbReference type="GO" id="GO:0005730">
    <property type="term" value="C:nucleolus"/>
    <property type="evidence" value="ECO:0007669"/>
    <property type="project" value="TreeGrafter"/>
</dbReference>
<keyword evidence="11" id="KW-1185">Reference proteome</keyword>
<dbReference type="PROSITE" id="PS51194">
    <property type="entry name" value="HELICASE_CTER"/>
    <property type="match status" value="1"/>
</dbReference>
<comment type="catalytic activity">
    <reaction evidence="6">
        <text>ATP + H2O = ADP + phosphate + H(+)</text>
        <dbReference type="Rhea" id="RHEA:13065"/>
        <dbReference type="ChEBI" id="CHEBI:15377"/>
        <dbReference type="ChEBI" id="CHEBI:15378"/>
        <dbReference type="ChEBI" id="CHEBI:30616"/>
        <dbReference type="ChEBI" id="CHEBI:43474"/>
        <dbReference type="ChEBI" id="CHEBI:456216"/>
        <dbReference type="EC" id="3.6.4.13"/>
    </reaction>
</comment>
<evidence type="ECO:0000256" key="7">
    <source>
        <dbReference type="SAM" id="MobiDB-lite"/>
    </source>
</evidence>
<dbReference type="AlphaFoldDB" id="C5K646"/>
<dbReference type="GO" id="GO:0005524">
    <property type="term" value="F:ATP binding"/>
    <property type="evidence" value="ECO:0007669"/>
    <property type="project" value="UniProtKB-KW"/>
</dbReference>
<dbReference type="GO" id="GO:0016787">
    <property type="term" value="F:hydrolase activity"/>
    <property type="evidence" value="ECO:0007669"/>
    <property type="project" value="UniProtKB-KW"/>
</dbReference>
<dbReference type="GO" id="GO:0003725">
    <property type="term" value="F:double-stranded RNA binding"/>
    <property type="evidence" value="ECO:0007669"/>
    <property type="project" value="TreeGrafter"/>
</dbReference>
<keyword evidence="2" id="KW-0547">Nucleotide-binding</keyword>
<keyword evidence="3" id="KW-0378">Hydrolase</keyword>
<dbReference type="PANTHER" id="PTHR18934:SF118">
    <property type="entry name" value="ATP-DEPENDENT RNA HELICASE DHX33"/>
    <property type="match status" value="1"/>
</dbReference>
<keyword evidence="5" id="KW-0067">ATP-binding</keyword>
<dbReference type="Pfam" id="PF00271">
    <property type="entry name" value="Helicase_C"/>
    <property type="match status" value="1"/>
</dbReference>
<evidence type="ECO:0000256" key="6">
    <source>
        <dbReference type="ARBA" id="ARBA00047984"/>
    </source>
</evidence>
<accession>C5K646</accession>
<dbReference type="GeneID" id="9059062"/>
<dbReference type="InterPro" id="IPR042035">
    <property type="entry name" value="DEAH_win-hel_dom"/>
</dbReference>
<evidence type="ECO:0000256" key="2">
    <source>
        <dbReference type="ARBA" id="ARBA00022741"/>
    </source>
</evidence>
<dbReference type="SMART" id="SM00487">
    <property type="entry name" value="DEXDc"/>
    <property type="match status" value="1"/>
</dbReference>
<feature type="domain" description="Helicase C-terminal" evidence="9">
    <location>
        <begin position="326"/>
        <end position="512"/>
    </location>
</feature>
<dbReference type="EMBL" id="GG670840">
    <property type="protein sequence ID" value="EER20076.1"/>
    <property type="molecule type" value="Genomic_DNA"/>
</dbReference>
<feature type="region of interest" description="Disordered" evidence="7">
    <location>
        <begin position="37"/>
        <end position="62"/>
    </location>
</feature>
<feature type="domain" description="Helicase ATP-binding" evidence="8">
    <location>
        <begin position="127"/>
        <end position="290"/>
    </location>
</feature>
<proteinExistence type="predicted"/>
<evidence type="ECO:0000259" key="9">
    <source>
        <dbReference type="PROSITE" id="PS51194"/>
    </source>
</evidence>
<dbReference type="OrthoDB" id="10253254at2759"/>
<dbReference type="InterPro" id="IPR014001">
    <property type="entry name" value="Helicase_ATP-bd"/>
</dbReference>
<dbReference type="InterPro" id="IPR001650">
    <property type="entry name" value="Helicase_C-like"/>
</dbReference>
<evidence type="ECO:0000256" key="4">
    <source>
        <dbReference type="ARBA" id="ARBA00022806"/>
    </source>
</evidence>
<feature type="compositionally biased region" description="Basic and acidic residues" evidence="7">
    <location>
        <begin position="38"/>
        <end position="60"/>
    </location>
</feature>
<gene>
    <name evidence="10" type="ORF">Pmar_PMAR007361</name>
</gene>
<dbReference type="Pfam" id="PF00270">
    <property type="entry name" value="DEAD"/>
    <property type="match status" value="1"/>
</dbReference>
<keyword evidence="4 10" id="KW-0347">Helicase</keyword>
<dbReference type="RefSeq" id="XP_002788280.1">
    <property type="nucleotide sequence ID" value="XM_002788234.1"/>
</dbReference>
<organism evidence="11">
    <name type="scientific">Perkinsus marinus (strain ATCC 50983 / TXsc)</name>
    <dbReference type="NCBI Taxonomy" id="423536"/>
    <lineage>
        <taxon>Eukaryota</taxon>
        <taxon>Sar</taxon>
        <taxon>Alveolata</taxon>
        <taxon>Perkinsozoa</taxon>
        <taxon>Perkinsea</taxon>
        <taxon>Perkinsida</taxon>
        <taxon>Perkinsidae</taxon>
        <taxon>Perkinsus</taxon>
    </lineage>
</organism>
<dbReference type="InterPro" id="IPR027417">
    <property type="entry name" value="P-loop_NTPase"/>
</dbReference>
<dbReference type="EC" id="3.6.4.13" evidence="1"/>
<evidence type="ECO:0000259" key="8">
    <source>
        <dbReference type="PROSITE" id="PS51192"/>
    </source>
</evidence>
<dbReference type="InParanoid" id="C5K646"/>
<evidence type="ECO:0000313" key="11">
    <source>
        <dbReference type="Proteomes" id="UP000007800"/>
    </source>
</evidence>
<dbReference type="PANTHER" id="PTHR18934">
    <property type="entry name" value="ATP-DEPENDENT RNA HELICASE"/>
    <property type="match status" value="1"/>
</dbReference>
<dbReference type="CDD" id="cd18791">
    <property type="entry name" value="SF2_C_RHA"/>
    <property type="match status" value="1"/>
</dbReference>
<reference evidence="10 11" key="1">
    <citation type="submission" date="2008-07" db="EMBL/GenBank/DDBJ databases">
        <authorList>
            <person name="El-Sayed N."/>
            <person name="Caler E."/>
            <person name="Inman J."/>
            <person name="Amedeo P."/>
            <person name="Hass B."/>
            <person name="Wortman J."/>
        </authorList>
    </citation>
    <scope>NUCLEOTIDE SEQUENCE [LARGE SCALE GENOMIC DNA]</scope>
    <source>
        <strain evidence="11">ATCC 50983 / TXsc</strain>
    </source>
</reference>
<protein>
    <recommendedName>
        <fullName evidence="1">RNA helicase</fullName>
        <ecNumber evidence="1">3.6.4.13</ecNumber>
    </recommendedName>
</protein>
<dbReference type="Proteomes" id="UP000007800">
    <property type="component" value="Unassembled WGS sequence"/>
</dbReference>
<evidence type="ECO:0000256" key="1">
    <source>
        <dbReference type="ARBA" id="ARBA00012552"/>
    </source>
</evidence>
<evidence type="ECO:0000256" key="3">
    <source>
        <dbReference type="ARBA" id="ARBA00022801"/>
    </source>
</evidence>
<dbReference type="Gene3D" id="3.40.50.300">
    <property type="entry name" value="P-loop containing nucleotide triphosphate hydrolases"/>
    <property type="match status" value="2"/>
</dbReference>
<name>C5K646_PERM5</name>
<dbReference type="CDD" id="cd17917">
    <property type="entry name" value="DEXHc_RHA-like"/>
    <property type="match status" value="1"/>
</dbReference>
<dbReference type="SUPFAM" id="SSF52540">
    <property type="entry name" value="P-loop containing nucleoside triphosphate hydrolases"/>
    <property type="match status" value="1"/>
</dbReference>
<dbReference type="Gene3D" id="1.10.10.2130">
    <property type="entry name" value="DEAH helicase family, winged-helix domain"/>
    <property type="match status" value="1"/>
</dbReference>
<dbReference type="GO" id="GO:0045943">
    <property type="term" value="P:positive regulation of transcription by RNA polymerase I"/>
    <property type="evidence" value="ECO:0007669"/>
    <property type="project" value="TreeGrafter"/>
</dbReference>
<sequence>MAKTLAIVFGEESCGISNIMKDNADIRRKNNMIIPLNDDDKASLTNGHHDDEEEEGYHHDEEEEGLPYISSIHHPASAAASAVATVVISMISPSSSLSTSSALAARKAELAGVRCKLPVHKYEDTIVTSVVNNNVTILVGDTGSGKTTQVPQYLYKYRNKITNKQFREVITQPRRVAATTVASRVAEEMGTILGEGVVGYAVRFDDNTNHRTRIKFCTDGILLREAVVDPTLSRYTVVIIDEIHERSLYTDTVLGLVSNALVDVKLRDNIKVVLMSATVVADKFKEYFLHSGCSVNTVVVPGRTYPVALYYTPTPEVDFLEAAQLTIIQILLGIEDDNLIHGRSRRDGDILVFLPGVDNILSLHASLERVLPTLKGLCTDNNNNTELKIKICDLYSSQSRDKQKDAFIPSGVNEIKIILSTNIAETSVTISGVTTVIDTGLAKTRVFDTLRISPISKASASQRSGRAGRERPGVCYRLYPEIAYEKEMIQHSIPEILRSDMSYVLLQLLAMGVVGGEGVGVCHNLIDFPFVDKPSPKRIRMASRLLRRIGAIGSDLSSPILTSKGRRMAQYPLEPLISNILVTEEEMKGKDEDNNNCLAEGILENLRTLLHGLWDSIHDQMIGSHHHHLVVVKEIMYV</sequence>
<evidence type="ECO:0000256" key="5">
    <source>
        <dbReference type="ARBA" id="ARBA00022840"/>
    </source>
</evidence>
<dbReference type="GO" id="GO:0003724">
    <property type="term" value="F:RNA helicase activity"/>
    <property type="evidence" value="ECO:0007669"/>
    <property type="project" value="UniProtKB-EC"/>
</dbReference>
<dbReference type="InterPro" id="IPR011545">
    <property type="entry name" value="DEAD/DEAH_box_helicase_dom"/>
</dbReference>
<dbReference type="OMA" id="MLEYRKC"/>
<evidence type="ECO:0000313" key="10">
    <source>
        <dbReference type="EMBL" id="EER20076.1"/>
    </source>
</evidence>
<dbReference type="SMART" id="SM00490">
    <property type="entry name" value="HELICc"/>
    <property type="match status" value="1"/>
</dbReference>